<evidence type="ECO:0000313" key="8">
    <source>
        <dbReference type="Proteomes" id="UP000746747"/>
    </source>
</evidence>
<dbReference type="OrthoDB" id="449052at2759"/>
<dbReference type="GO" id="GO:0016208">
    <property type="term" value="F:AMP binding"/>
    <property type="evidence" value="ECO:0007669"/>
    <property type="project" value="TreeGrafter"/>
</dbReference>
<dbReference type="AlphaFoldDB" id="A0A8J2Q123"/>
<keyword evidence="8" id="KW-1185">Reference proteome</keyword>
<feature type="domain" description="CBS" evidence="6">
    <location>
        <begin position="334"/>
        <end position="392"/>
    </location>
</feature>
<protein>
    <recommendedName>
        <fullName evidence="6">CBS domain-containing protein</fullName>
    </recommendedName>
</protein>
<comment type="similarity">
    <text evidence="1">Belongs to the 5'-AMP-activated protein kinase gamma subunit family.</text>
</comment>
<evidence type="ECO:0000256" key="2">
    <source>
        <dbReference type="ARBA" id="ARBA00022737"/>
    </source>
</evidence>
<dbReference type="GO" id="GO:0031588">
    <property type="term" value="C:nucleotide-activated protein kinase complex"/>
    <property type="evidence" value="ECO:0007669"/>
    <property type="project" value="TreeGrafter"/>
</dbReference>
<organism evidence="7 8">
    <name type="scientific">Cercopithifilaria johnstoni</name>
    <dbReference type="NCBI Taxonomy" id="2874296"/>
    <lineage>
        <taxon>Eukaryota</taxon>
        <taxon>Metazoa</taxon>
        <taxon>Ecdysozoa</taxon>
        <taxon>Nematoda</taxon>
        <taxon>Chromadorea</taxon>
        <taxon>Rhabditida</taxon>
        <taxon>Spirurina</taxon>
        <taxon>Spiruromorpha</taxon>
        <taxon>Filarioidea</taxon>
        <taxon>Onchocercidae</taxon>
        <taxon>Cercopithifilaria</taxon>
    </lineage>
</organism>
<evidence type="ECO:0000259" key="6">
    <source>
        <dbReference type="PROSITE" id="PS51371"/>
    </source>
</evidence>
<dbReference type="InterPro" id="IPR046342">
    <property type="entry name" value="CBS_dom_sf"/>
</dbReference>
<dbReference type="PANTHER" id="PTHR13780">
    <property type="entry name" value="AMP-ACTIVATED PROTEIN KINASE, GAMMA REGULATORY SUBUNIT"/>
    <property type="match status" value="1"/>
</dbReference>
<gene>
    <name evidence="7" type="ORF">CJOHNSTONI_LOCUS1821</name>
</gene>
<evidence type="ECO:0000313" key="7">
    <source>
        <dbReference type="EMBL" id="CAG9531417.1"/>
    </source>
</evidence>
<evidence type="ECO:0000256" key="4">
    <source>
        <dbReference type="ARBA" id="ARBA00025878"/>
    </source>
</evidence>
<comment type="caution">
    <text evidence="7">The sequence shown here is derived from an EMBL/GenBank/DDBJ whole genome shotgun (WGS) entry which is preliminary data.</text>
</comment>
<dbReference type="SUPFAM" id="SSF54631">
    <property type="entry name" value="CBS-domain pair"/>
    <property type="match status" value="2"/>
</dbReference>
<dbReference type="GO" id="GO:0005634">
    <property type="term" value="C:nucleus"/>
    <property type="evidence" value="ECO:0007669"/>
    <property type="project" value="TreeGrafter"/>
</dbReference>
<proteinExistence type="inferred from homology"/>
<dbReference type="GO" id="GO:0019887">
    <property type="term" value="F:protein kinase regulator activity"/>
    <property type="evidence" value="ECO:0007669"/>
    <property type="project" value="TreeGrafter"/>
</dbReference>
<dbReference type="Gene3D" id="3.10.580.10">
    <property type="entry name" value="CBS-domain"/>
    <property type="match status" value="2"/>
</dbReference>
<dbReference type="CDD" id="cd02205">
    <property type="entry name" value="CBS_pair_SF"/>
    <property type="match status" value="1"/>
</dbReference>
<evidence type="ECO:0000256" key="5">
    <source>
        <dbReference type="PROSITE-ProRule" id="PRU00703"/>
    </source>
</evidence>
<keyword evidence="2" id="KW-0677">Repeat</keyword>
<evidence type="ECO:0000256" key="3">
    <source>
        <dbReference type="ARBA" id="ARBA00023122"/>
    </source>
</evidence>
<dbReference type="InterPro" id="IPR050511">
    <property type="entry name" value="AMPK_gamma/SDS23_families"/>
</dbReference>
<comment type="subunit">
    <text evidence="4">AMPK is a heterotrimer of an alpha catalytic subunit (PRKAA1 or PRKAA2), a beta (PRKAB1 or PRKAB2) and a gamma non-catalytic subunits (PRKAG1, PRKAG2 or PRKAG3). Interacts with FNIP1 and FNIP2.</text>
</comment>
<dbReference type="GO" id="GO:0019901">
    <property type="term" value="F:protein kinase binding"/>
    <property type="evidence" value="ECO:0007669"/>
    <property type="project" value="TreeGrafter"/>
</dbReference>
<dbReference type="Proteomes" id="UP000746747">
    <property type="component" value="Unassembled WGS sequence"/>
</dbReference>
<evidence type="ECO:0000256" key="1">
    <source>
        <dbReference type="ARBA" id="ARBA00006750"/>
    </source>
</evidence>
<dbReference type="EMBL" id="CAKAEH010000589">
    <property type="protein sequence ID" value="CAG9531417.1"/>
    <property type="molecule type" value="Genomic_DNA"/>
</dbReference>
<dbReference type="InterPro" id="IPR000644">
    <property type="entry name" value="CBS_dom"/>
</dbReference>
<keyword evidence="3 5" id="KW-0129">CBS domain</keyword>
<dbReference type="PANTHER" id="PTHR13780:SF32">
    <property type="entry name" value="CBS DOMAIN-CONTAINING PROTEIN"/>
    <property type="match status" value="1"/>
</dbReference>
<dbReference type="Pfam" id="PF00571">
    <property type="entry name" value="CBS"/>
    <property type="match status" value="1"/>
</dbReference>
<dbReference type="SMART" id="SM00116">
    <property type="entry name" value="CBS"/>
    <property type="match status" value="3"/>
</dbReference>
<dbReference type="GO" id="GO:0005737">
    <property type="term" value="C:cytoplasm"/>
    <property type="evidence" value="ECO:0007669"/>
    <property type="project" value="TreeGrafter"/>
</dbReference>
<sequence>MLTSFWMKAKARKLQTPYGCWLLLVYQHYNLIMNVNNYHNDNDDDDSIDIKDDDSESSRKNFNRLSVFCKFVKRRKDDGKIQSSCNHHHQLANSLPNGSINENKISMDNHHQFIEMEKYDEEQNKTISKYRFSVPKKDYAILRQSREHQLEIVAAFDRHMDPYKQYMQSLLCYDLAPVHGSTVLIDGDLPMRKSLLALYQSGHDAAMVINSTVHHPIGMITVTDCLRAIILTLNIDSEISDRPVCDFIRIYGKKKFITATVNMSVWDAARLFCLNHVHRIPIFQTEENDLFTDILYMLSLRRIFDETIIKLIEPSFSLAPHLKHRTLLDSGIGTWTNIVTITTSACCGEVIDKLITGKLSCIAVVNEHNMLLGKISKNDIMHELAKHFNNYLEIVNVPVKNVYRVPPFGRPTHTVYEGIALLLSSNDQCLFIVDCNQHVMAVVAFIDIMDYIMNSGGIYQEINVS</sequence>
<accession>A0A8J2Q123</accession>
<name>A0A8J2Q123_9BILA</name>
<dbReference type="PROSITE" id="PS51371">
    <property type="entry name" value="CBS"/>
    <property type="match status" value="1"/>
</dbReference>
<reference evidence="7" key="1">
    <citation type="submission" date="2021-09" db="EMBL/GenBank/DDBJ databases">
        <authorList>
            <consortium name="Pathogen Informatics"/>
        </authorList>
    </citation>
    <scope>NUCLEOTIDE SEQUENCE</scope>
</reference>